<dbReference type="PaxDb" id="2903-EOD24452"/>
<evidence type="ECO:0000256" key="3">
    <source>
        <dbReference type="ARBA" id="ARBA00022989"/>
    </source>
</evidence>
<evidence type="ECO:0000256" key="1">
    <source>
        <dbReference type="ARBA" id="ARBA00004167"/>
    </source>
</evidence>
<evidence type="ECO:0000313" key="6">
    <source>
        <dbReference type="EnsemblProtists" id="EOD24452"/>
    </source>
</evidence>
<feature type="domain" description="LicD/FKTN/FKRP nucleotidyltransferase" evidence="5">
    <location>
        <begin position="24"/>
        <end position="122"/>
    </location>
</feature>
<dbReference type="AlphaFoldDB" id="A0A0D3JLR7"/>
<reference evidence="6" key="2">
    <citation type="submission" date="2024-10" db="UniProtKB">
        <authorList>
            <consortium name="EnsemblProtists"/>
        </authorList>
    </citation>
    <scope>IDENTIFICATION</scope>
</reference>
<evidence type="ECO:0000313" key="7">
    <source>
        <dbReference type="Proteomes" id="UP000013827"/>
    </source>
</evidence>
<dbReference type="HOGENOM" id="CLU_1231818_0_0_1"/>
<dbReference type="RefSeq" id="XP_005776881.1">
    <property type="nucleotide sequence ID" value="XM_005776824.1"/>
</dbReference>
<evidence type="ECO:0000259" key="5">
    <source>
        <dbReference type="Pfam" id="PF04991"/>
    </source>
</evidence>
<reference evidence="7" key="1">
    <citation type="journal article" date="2013" name="Nature">
        <title>Pan genome of the phytoplankton Emiliania underpins its global distribution.</title>
        <authorList>
            <person name="Read B.A."/>
            <person name="Kegel J."/>
            <person name="Klute M.J."/>
            <person name="Kuo A."/>
            <person name="Lefebvre S.C."/>
            <person name="Maumus F."/>
            <person name="Mayer C."/>
            <person name="Miller J."/>
            <person name="Monier A."/>
            <person name="Salamov A."/>
            <person name="Young J."/>
            <person name="Aguilar M."/>
            <person name="Claverie J.M."/>
            <person name="Frickenhaus S."/>
            <person name="Gonzalez K."/>
            <person name="Herman E.K."/>
            <person name="Lin Y.C."/>
            <person name="Napier J."/>
            <person name="Ogata H."/>
            <person name="Sarno A.F."/>
            <person name="Shmutz J."/>
            <person name="Schroeder D."/>
            <person name="de Vargas C."/>
            <person name="Verret F."/>
            <person name="von Dassow P."/>
            <person name="Valentin K."/>
            <person name="Van de Peer Y."/>
            <person name="Wheeler G."/>
            <person name="Dacks J.B."/>
            <person name="Delwiche C.F."/>
            <person name="Dyhrman S.T."/>
            <person name="Glockner G."/>
            <person name="John U."/>
            <person name="Richards T."/>
            <person name="Worden A.Z."/>
            <person name="Zhang X."/>
            <person name="Grigoriev I.V."/>
            <person name="Allen A.E."/>
            <person name="Bidle K."/>
            <person name="Borodovsky M."/>
            <person name="Bowler C."/>
            <person name="Brownlee C."/>
            <person name="Cock J.M."/>
            <person name="Elias M."/>
            <person name="Gladyshev V.N."/>
            <person name="Groth M."/>
            <person name="Guda C."/>
            <person name="Hadaegh A."/>
            <person name="Iglesias-Rodriguez M.D."/>
            <person name="Jenkins J."/>
            <person name="Jones B.M."/>
            <person name="Lawson T."/>
            <person name="Leese F."/>
            <person name="Lindquist E."/>
            <person name="Lobanov A."/>
            <person name="Lomsadze A."/>
            <person name="Malik S.B."/>
            <person name="Marsh M.E."/>
            <person name="Mackinder L."/>
            <person name="Mock T."/>
            <person name="Mueller-Roeber B."/>
            <person name="Pagarete A."/>
            <person name="Parker M."/>
            <person name="Probert I."/>
            <person name="Quesneville H."/>
            <person name="Raines C."/>
            <person name="Rensing S.A."/>
            <person name="Riano-Pachon D.M."/>
            <person name="Richier S."/>
            <person name="Rokitta S."/>
            <person name="Shiraiwa Y."/>
            <person name="Soanes D.M."/>
            <person name="van der Giezen M."/>
            <person name="Wahlund T.M."/>
            <person name="Williams B."/>
            <person name="Wilson W."/>
            <person name="Wolfe G."/>
            <person name="Wurch L.L."/>
        </authorList>
    </citation>
    <scope>NUCLEOTIDE SEQUENCE</scope>
</reference>
<sequence>MWSMHEGKLANLRALRELGDRLRIEFFAMHGTLLGWTFNQETLPWDEDLDFSFDGVHHPALLRFAHAHRGKQLLENNSVSFFEMPGPRNHIEFRVQHVPTRVYTDITSLRATDNQTVLQWKVNSSPTNKTPPMLVMKSSFNSLKRGHQYRVDDVFPLAPCAIHGEPLHCPRSPHNVLLQEYPHYLRPLYQPPKGQSGQLKWRYERGCWHEVQHTSTRRGWGGRRS</sequence>
<keyword evidence="3" id="KW-1133">Transmembrane helix</keyword>
<keyword evidence="4" id="KW-0472">Membrane</keyword>
<dbReference type="Pfam" id="PF04991">
    <property type="entry name" value="LicD"/>
    <property type="match status" value="1"/>
</dbReference>
<dbReference type="GO" id="GO:0009100">
    <property type="term" value="P:glycoprotein metabolic process"/>
    <property type="evidence" value="ECO:0007669"/>
    <property type="project" value="UniProtKB-ARBA"/>
</dbReference>
<dbReference type="PANTHER" id="PTHR15407:SF28">
    <property type="entry name" value="RIBITOL-5-PHOSPHATE TRANSFERASE FKTN"/>
    <property type="match status" value="1"/>
</dbReference>
<keyword evidence="2" id="KW-0812">Transmembrane</keyword>
<dbReference type="KEGG" id="ehx:EMIHUDRAFT_238498"/>
<dbReference type="PANTHER" id="PTHR15407">
    <property type="entry name" value="FUKUTIN-RELATED"/>
    <property type="match status" value="1"/>
</dbReference>
<protein>
    <recommendedName>
        <fullName evidence="5">LicD/FKTN/FKRP nucleotidyltransferase domain-containing protein</fullName>
    </recommendedName>
</protein>
<proteinExistence type="predicted"/>
<evidence type="ECO:0000256" key="2">
    <source>
        <dbReference type="ARBA" id="ARBA00022692"/>
    </source>
</evidence>
<keyword evidence="7" id="KW-1185">Reference proteome</keyword>
<dbReference type="EnsemblProtists" id="EOD24452">
    <property type="protein sequence ID" value="EOD24452"/>
    <property type="gene ID" value="EMIHUDRAFT_238498"/>
</dbReference>
<evidence type="ECO:0000256" key="4">
    <source>
        <dbReference type="ARBA" id="ARBA00023136"/>
    </source>
</evidence>
<dbReference type="InterPro" id="IPR007074">
    <property type="entry name" value="LicD/FKTN/FKRP_NTP_transf"/>
</dbReference>
<organism evidence="6 7">
    <name type="scientific">Emiliania huxleyi (strain CCMP1516)</name>
    <dbReference type="NCBI Taxonomy" id="280463"/>
    <lineage>
        <taxon>Eukaryota</taxon>
        <taxon>Haptista</taxon>
        <taxon>Haptophyta</taxon>
        <taxon>Prymnesiophyceae</taxon>
        <taxon>Isochrysidales</taxon>
        <taxon>Noelaerhabdaceae</taxon>
        <taxon>Emiliania</taxon>
    </lineage>
</organism>
<dbReference type="GeneID" id="17269998"/>
<dbReference type="STRING" id="2903.R1CPA2"/>
<accession>A0A0D3JLR7</accession>
<dbReference type="GO" id="GO:0016020">
    <property type="term" value="C:membrane"/>
    <property type="evidence" value="ECO:0007669"/>
    <property type="project" value="UniProtKB-SubCell"/>
</dbReference>
<dbReference type="InterPro" id="IPR009644">
    <property type="entry name" value="FKTN/MNN4/W02B3.4-1"/>
</dbReference>
<name>A0A0D3JLR7_EMIH1</name>
<dbReference type="Proteomes" id="UP000013827">
    <property type="component" value="Unassembled WGS sequence"/>
</dbReference>
<comment type="subcellular location">
    <subcellularLocation>
        <location evidence="1">Membrane</location>
        <topology evidence="1">Single-pass membrane protein</topology>
    </subcellularLocation>
</comment>